<accession>A0A658R2W3</accession>
<reference evidence="1 2" key="1">
    <citation type="submission" date="2016-01" db="EMBL/GenBank/DDBJ databases">
        <authorList>
            <person name="Peeters C."/>
        </authorList>
    </citation>
    <scope>NUCLEOTIDE SEQUENCE [LARGE SCALE GENOMIC DNA]</scope>
    <source>
        <strain evidence="1">LMG 29315</strain>
    </source>
</reference>
<protein>
    <submittedName>
        <fullName evidence="1">Uncharacterized protein</fullName>
    </submittedName>
</protein>
<evidence type="ECO:0000313" key="1">
    <source>
        <dbReference type="EMBL" id="SAL44172.1"/>
    </source>
</evidence>
<gene>
    <name evidence="1" type="ORF">AWB72_04661</name>
</gene>
<evidence type="ECO:0000313" key="2">
    <source>
        <dbReference type="Proteomes" id="UP000198263"/>
    </source>
</evidence>
<proteinExistence type="predicted"/>
<name>A0A658R2W3_9BURK</name>
<dbReference type="AlphaFoldDB" id="A0A658R2W3"/>
<sequence length="36" mass="4013">MREADHVQRRAVLELIAQVQTMVDESGDPEGFDAAK</sequence>
<dbReference type="EMBL" id="FCNV02000012">
    <property type="protein sequence ID" value="SAL44172.1"/>
    <property type="molecule type" value="Genomic_DNA"/>
</dbReference>
<comment type="caution">
    <text evidence="1">The sequence shown here is derived from an EMBL/GenBank/DDBJ whole genome shotgun (WGS) entry which is preliminary data.</text>
</comment>
<organism evidence="1 2">
    <name type="scientific">Caballeronia concitans</name>
    <dbReference type="NCBI Taxonomy" id="1777133"/>
    <lineage>
        <taxon>Bacteria</taxon>
        <taxon>Pseudomonadati</taxon>
        <taxon>Pseudomonadota</taxon>
        <taxon>Betaproteobacteria</taxon>
        <taxon>Burkholderiales</taxon>
        <taxon>Burkholderiaceae</taxon>
        <taxon>Caballeronia</taxon>
    </lineage>
</organism>
<keyword evidence="2" id="KW-1185">Reference proteome</keyword>
<dbReference type="Proteomes" id="UP000198263">
    <property type="component" value="Unassembled WGS sequence"/>
</dbReference>